<reference evidence="5" key="1">
    <citation type="journal article" date="2016" name="Nat. Genet.">
        <title>A high-quality carrot genome assembly provides new insights into carotenoid accumulation and asterid genome evolution.</title>
        <authorList>
            <person name="Iorizzo M."/>
            <person name="Ellison S."/>
            <person name="Senalik D."/>
            <person name="Zeng P."/>
            <person name="Satapoomin P."/>
            <person name="Huang J."/>
            <person name="Bowman M."/>
            <person name="Iovene M."/>
            <person name="Sanseverino W."/>
            <person name="Cavagnaro P."/>
            <person name="Yildiz M."/>
            <person name="Macko-Podgorni A."/>
            <person name="Moranska E."/>
            <person name="Grzebelus E."/>
            <person name="Grzebelus D."/>
            <person name="Ashrafi H."/>
            <person name="Zheng Z."/>
            <person name="Cheng S."/>
            <person name="Spooner D."/>
            <person name="Van Deynze A."/>
            <person name="Simon P."/>
        </authorList>
    </citation>
    <scope>NUCLEOTIDE SEQUENCE</scope>
    <source>
        <tissue evidence="5">Leaf</tissue>
    </source>
</reference>
<dbReference type="Gene3D" id="1.10.110.10">
    <property type="entry name" value="Plant lipid-transfer and hydrophobic proteins"/>
    <property type="match status" value="1"/>
</dbReference>
<proteinExistence type="predicted"/>
<dbReference type="InterPro" id="IPR033872">
    <property type="entry name" value="nsLTP2"/>
</dbReference>
<accession>A0AAF0XYE2</accession>
<dbReference type="CDD" id="cd01959">
    <property type="entry name" value="nsLTP2"/>
    <property type="match status" value="1"/>
</dbReference>
<dbReference type="GO" id="GO:0008289">
    <property type="term" value="F:lipid binding"/>
    <property type="evidence" value="ECO:0007669"/>
    <property type="project" value="UniProtKB-KW"/>
</dbReference>
<dbReference type="SUPFAM" id="SSF47699">
    <property type="entry name" value="Bifunctional inhibitor/lipid-transfer protein/seed storage 2S albumin"/>
    <property type="match status" value="1"/>
</dbReference>
<dbReference type="PANTHER" id="PTHR33214">
    <property type="entry name" value="BIFUNCTIONAL INHIBITOR/LIPID-TRANSFER PROTEIN/SEED STORAGE 2S ALBUMIN SUPERFAMILY PROTEIN"/>
    <property type="match status" value="1"/>
</dbReference>
<dbReference type="Proteomes" id="UP000077755">
    <property type="component" value="Chromosome 9"/>
</dbReference>
<feature type="chain" id="PRO_5042081500" description="Bifunctional inhibitor/plant lipid transfer protein/seed storage helical domain-containing protein" evidence="3">
    <location>
        <begin position="27"/>
        <end position="95"/>
    </location>
</feature>
<reference evidence="5" key="2">
    <citation type="submission" date="2022-03" db="EMBL/GenBank/DDBJ databases">
        <title>Draft title - Genomic analysis of global carrot germplasm unveils the trajectory of domestication and the origin of high carotenoid orange carrot.</title>
        <authorList>
            <person name="Iorizzo M."/>
            <person name="Ellison S."/>
            <person name="Senalik D."/>
            <person name="Macko-Podgorni A."/>
            <person name="Grzebelus D."/>
            <person name="Bostan H."/>
            <person name="Rolling W."/>
            <person name="Curaba J."/>
            <person name="Simon P."/>
        </authorList>
    </citation>
    <scope>NUCLEOTIDE SEQUENCE</scope>
    <source>
        <tissue evidence="5">Leaf</tissue>
    </source>
</reference>
<organism evidence="5 6">
    <name type="scientific">Daucus carota subsp. sativus</name>
    <name type="common">Carrot</name>
    <dbReference type="NCBI Taxonomy" id="79200"/>
    <lineage>
        <taxon>Eukaryota</taxon>
        <taxon>Viridiplantae</taxon>
        <taxon>Streptophyta</taxon>
        <taxon>Embryophyta</taxon>
        <taxon>Tracheophyta</taxon>
        <taxon>Spermatophyta</taxon>
        <taxon>Magnoliopsida</taxon>
        <taxon>eudicotyledons</taxon>
        <taxon>Gunneridae</taxon>
        <taxon>Pentapetalae</taxon>
        <taxon>asterids</taxon>
        <taxon>campanulids</taxon>
        <taxon>Apiales</taxon>
        <taxon>Apiaceae</taxon>
        <taxon>Apioideae</taxon>
        <taxon>Scandiceae</taxon>
        <taxon>Daucinae</taxon>
        <taxon>Daucus</taxon>
        <taxon>Daucus sect. Daucus</taxon>
    </lineage>
</organism>
<evidence type="ECO:0000313" key="5">
    <source>
        <dbReference type="EMBL" id="WOH16240.1"/>
    </source>
</evidence>
<dbReference type="PANTHER" id="PTHR33214:SF44">
    <property type="entry name" value="NON-SPECIFIC LIPID TRANSFER PROTEIN GPI-ANCHORED 33"/>
    <property type="match status" value="1"/>
</dbReference>
<evidence type="ECO:0000313" key="6">
    <source>
        <dbReference type="Proteomes" id="UP000077755"/>
    </source>
</evidence>
<feature type="signal peptide" evidence="3">
    <location>
        <begin position="1"/>
        <end position="26"/>
    </location>
</feature>
<dbReference type="InterPro" id="IPR036312">
    <property type="entry name" value="Bifun_inhib/LTP/seed_sf"/>
</dbReference>
<keyword evidence="1" id="KW-0813">Transport</keyword>
<evidence type="ECO:0000259" key="4">
    <source>
        <dbReference type="SMART" id="SM00499"/>
    </source>
</evidence>
<evidence type="ECO:0000256" key="2">
    <source>
        <dbReference type="ARBA" id="ARBA00023121"/>
    </source>
</evidence>
<dbReference type="GO" id="GO:0006869">
    <property type="term" value="P:lipid transport"/>
    <property type="evidence" value="ECO:0007669"/>
    <property type="project" value="InterPro"/>
</dbReference>
<keyword evidence="6" id="KW-1185">Reference proteome</keyword>
<evidence type="ECO:0000256" key="1">
    <source>
        <dbReference type="ARBA" id="ARBA00022448"/>
    </source>
</evidence>
<dbReference type="InterPro" id="IPR016140">
    <property type="entry name" value="Bifunc_inhib/LTP/seed_store"/>
</dbReference>
<sequence length="95" mass="10039">MKIQLNSVLFIATVFILAIEMSGTEAVTCNPVALSSCLSAIQSPSQAPSPTCCSNLRSQQPCLCGYLKNPFLRGYVNSPGSKRVASVCNVPTPNC</sequence>
<gene>
    <name evidence="5" type="ORF">DCAR_0935790</name>
</gene>
<name>A0AAF0XYE2_DAUCS</name>
<dbReference type="Pfam" id="PF00234">
    <property type="entry name" value="Tryp_alpha_amyl"/>
    <property type="match status" value="1"/>
</dbReference>
<protein>
    <recommendedName>
        <fullName evidence="4">Bifunctional inhibitor/plant lipid transfer protein/seed storage helical domain-containing protein</fullName>
    </recommendedName>
</protein>
<keyword evidence="3" id="KW-0732">Signal</keyword>
<evidence type="ECO:0000256" key="3">
    <source>
        <dbReference type="SAM" id="SignalP"/>
    </source>
</evidence>
<dbReference type="AlphaFoldDB" id="A0AAF0XYE2"/>
<dbReference type="SMART" id="SM00499">
    <property type="entry name" value="AAI"/>
    <property type="match status" value="1"/>
</dbReference>
<keyword evidence="2" id="KW-0446">Lipid-binding</keyword>
<feature type="domain" description="Bifunctional inhibitor/plant lipid transfer protein/seed storage helical" evidence="4">
    <location>
        <begin position="29"/>
        <end position="95"/>
    </location>
</feature>
<dbReference type="EMBL" id="CP093351">
    <property type="protein sequence ID" value="WOH16240.1"/>
    <property type="molecule type" value="Genomic_DNA"/>
</dbReference>